<evidence type="ECO:0000259" key="3">
    <source>
        <dbReference type="Pfam" id="PF13649"/>
    </source>
</evidence>
<evidence type="ECO:0000313" key="5">
    <source>
        <dbReference type="Proteomes" id="UP000054911"/>
    </source>
</evidence>
<organism evidence="4 5">
    <name type="scientific">Caballeronia pedi</name>
    <dbReference type="NCBI Taxonomy" id="1777141"/>
    <lineage>
        <taxon>Bacteria</taxon>
        <taxon>Pseudomonadati</taxon>
        <taxon>Pseudomonadota</taxon>
        <taxon>Betaproteobacteria</taxon>
        <taxon>Burkholderiales</taxon>
        <taxon>Burkholderiaceae</taxon>
        <taxon>Caballeronia</taxon>
    </lineage>
</organism>
<protein>
    <submittedName>
        <fullName evidence="4">Trans-aconitate 2-methyltransferase</fullName>
    </submittedName>
</protein>
<dbReference type="CDD" id="cd02440">
    <property type="entry name" value="AdoMet_MTases"/>
    <property type="match status" value="1"/>
</dbReference>
<dbReference type="EMBL" id="FCOE02000008">
    <property type="protein sequence ID" value="SAK63172.1"/>
    <property type="molecule type" value="Genomic_DNA"/>
</dbReference>
<accession>A0A158AZC9</accession>
<dbReference type="NCBIfam" id="NF002463">
    <property type="entry name" value="PRK01683.1"/>
    <property type="match status" value="1"/>
</dbReference>
<dbReference type="OrthoDB" id="9795085at2"/>
<sequence>MTTQSTDWQARQYTLFEAQRTRPVRDLLNAAQAATARTALDLGCGPGNSTETLLDFAPHARVIGVDNSADMIDAARKRLPDVDFELADISAWAGEGPFDLILANASLQWVADHETLLPSLVRKLAKGGRLAVQMPDNLDEPAHRLMREIAADGPWRDKLKGVERTARYRAEAYYALLAPLCASVDVWRTTYHHPLEGGVDAIIEWFKGSGLRPFLAPLDADEKTAYLERYRDGLKAAYTVFDDGTALLPFPRIFIVATR</sequence>
<dbReference type="RefSeq" id="WP_061175313.1">
    <property type="nucleotide sequence ID" value="NZ_FCOE02000008.1"/>
</dbReference>
<dbReference type="Proteomes" id="UP000054911">
    <property type="component" value="Unassembled WGS sequence"/>
</dbReference>
<dbReference type="Gene3D" id="3.40.50.150">
    <property type="entry name" value="Vaccinia Virus protein VP39"/>
    <property type="match status" value="1"/>
</dbReference>
<dbReference type="InterPro" id="IPR041698">
    <property type="entry name" value="Methyltransf_25"/>
</dbReference>
<dbReference type="AlphaFoldDB" id="A0A158AZC9"/>
<dbReference type="GO" id="GO:0032259">
    <property type="term" value="P:methylation"/>
    <property type="evidence" value="ECO:0007669"/>
    <property type="project" value="UniProtKB-KW"/>
</dbReference>
<dbReference type="PANTHER" id="PTHR43861:SF1">
    <property type="entry name" value="TRANS-ACONITATE 2-METHYLTRANSFERASE"/>
    <property type="match status" value="1"/>
</dbReference>
<dbReference type="Pfam" id="PF13649">
    <property type="entry name" value="Methyltransf_25"/>
    <property type="match status" value="1"/>
</dbReference>
<name>A0A158AZC9_9BURK</name>
<dbReference type="SUPFAM" id="SSF53335">
    <property type="entry name" value="S-adenosyl-L-methionine-dependent methyltransferases"/>
    <property type="match status" value="1"/>
</dbReference>
<gene>
    <name evidence="4" type="ORF">AWB80_02834</name>
</gene>
<feature type="domain" description="Methyltransferase" evidence="3">
    <location>
        <begin position="40"/>
        <end position="128"/>
    </location>
</feature>
<comment type="caution">
    <text evidence="4">The sequence shown here is derived from an EMBL/GenBank/DDBJ whole genome shotgun (WGS) entry which is preliminary data.</text>
</comment>
<dbReference type="InterPro" id="IPR029063">
    <property type="entry name" value="SAM-dependent_MTases_sf"/>
</dbReference>
<proteinExistence type="predicted"/>
<evidence type="ECO:0000256" key="1">
    <source>
        <dbReference type="ARBA" id="ARBA00022603"/>
    </source>
</evidence>
<keyword evidence="5" id="KW-1185">Reference proteome</keyword>
<dbReference type="GO" id="GO:0030798">
    <property type="term" value="F:trans-aconitate 2-methyltransferase activity"/>
    <property type="evidence" value="ECO:0007669"/>
    <property type="project" value="InterPro"/>
</dbReference>
<evidence type="ECO:0000313" key="4">
    <source>
        <dbReference type="EMBL" id="SAK63172.1"/>
    </source>
</evidence>
<keyword evidence="2" id="KW-0808">Transferase</keyword>
<keyword evidence="1" id="KW-0489">Methyltransferase</keyword>
<dbReference type="Gene3D" id="1.10.150.290">
    <property type="entry name" value="S-adenosyl-L-methionine-dependent methyltransferases"/>
    <property type="match status" value="1"/>
</dbReference>
<evidence type="ECO:0000256" key="2">
    <source>
        <dbReference type="ARBA" id="ARBA00022679"/>
    </source>
</evidence>
<reference evidence="4" key="1">
    <citation type="submission" date="2016-01" db="EMBL/GenBank/DDBJ databases">
        <authorList>
            <person name="Peeters C."/>
        </authorList>
    </citation>
    <scope>NUCLEOTIDE SEQUENCE [LARGE SCALE GENOMIC DNA]</scope>
    <source>
        <strain evidence="4">LMG 29323</strain>
    </source>
</reference>
<dbReference type="InterPro" id="IPR023149">
    <property type="entry name" value="Trans_acon_MeTrfase_C"/>
</dbReference>
<dbReference type="STRING" id="1777141.AWB80_02834"/>
<dbReference type="PANTHER" id="PTHR43861">
    <property type="entry name" value="TRANS-ACONITATE 2-METHYLTRANSFERASE-RELATED"/>
    <property type="match status" value="1"/>
</dbReference>